<feature type="transmembrane region" description="Helical" evidence="1">
    <location>
        <begin position="129"/>
        <end position="154"/>
    </location>
</feature>
<keyword evidence="1" id="KW-0812">Transmembrane</keyword>
<protein>
    <submittedName>
        <fullName evidence="2">Uncharacterized protein</fullName>
    </submittedName>
</protein>
<reference evidence="2 3" key="1">
    <citation type="submission" date="2024-01" db="EMBL/GenBank/DDBJ databases">
        <title>The genomes of 5 underutilized Papilionoideae crops provide insights into root nodulation and disease resistanc.</title>
        <authorList>
            <person name="Yuan L."/>
        </authorList>
    </citation>
    <scope>NUCLEOTIDE SEQUENCE [LARGE SCALE GENOMIC DNA]</scope>
    <source>
        <strain evidence="2">ZHUSHIDOU_FW_LH</strain>
        <tissue evidence="2">Leaf</tissue>
    </source>
</reference>
<feature type="transmembrane region" description="Helical" evidence="1">
    <location>
        <begin position="203"/>
        <end position="227"/>
    </location>
</feature>
<dbReference type="AlphaFoldDB" id="A0AAN9FDS0"/>
<keyword evidence="1" id="KW-0472">Membrane</keyword>
<dbReference type="Gene3D" id="3.80.10.10">
    <property type="entry name" value="Ribonuclease Inhibitor"/>
    <property type="match status" value="1"/>
</dbReference>
<evidence type="ECO:0000256" key="1">
    <source>
        <dbReference type="SAM" id="Phobius"/>
    </source>
</evidence>
<sequence>MNHHELRTVITDVTGDLPSSFGSLTNLDSLFLQNYRFTRSVTYLAQLPLIDLNIQDNLFSGILPQHFQSIPNLWIGGNKFHALDDSPPWNFPLDSVPVEHNTSRPPTTQANAMENYAYLKVRKHKKKHLGPGGIAFMVGGGTLLATGLAVLIAIRLSKFQAQRMECIESNHSSLPSHPITAAKELTLRFLAFLNKRVKFIFGVYLKLSGLVGMARTGLMIYGLLLFLKFFPTAEESMDYYNKKRCIY</sequence>
<dbReference type="Proteomes" id="UP001372338">
    <property type="component" value="Unassembled WGS sequence"/>
</dbReference>
<evidence type="ECO:0000313" key="3">
    <source>
        <dbReference type="Proteomes" id="UP001372338"/>
    </source>
</evidence>
<dbReference type="InterPro" id="IPR032675">
    <property type="entry name" value="LRR_dom_sf"/>
</dbReference>
<comment type="caution">
    <text evidence="2">The sequence shown here is derived from an EMBL/GenBank/DDBJ whole genome shotgun (WGS) entry which is preliminary data.</text>
</comment>
<accession>A0AAN9FDS0</accession>
<evidence type="ECO:0000313" key="2">
    <source>
        <dbReference type="EMBL" id="KAK7273589.1"/>
    </source>
</evidence>
<organism evidence="2 3">
    <name type="scientific">Crotalaria pallida</name>
    <name type="common">Smooth rattlebox</name>
    <name type="synonym">Crotalaria striata</name>
    <dbReference type="NCBI Taxonomy" id="3830"/>
    <lineage>
        <taxon>Eukaryota</taxon>
        <taxon>Viridiplantae</taxon>
        <taxon>Streptophyta</taxon>
        <taxon>Embryophyta</taxon>
        <taxon>Tracheophyta</taxon>
        <taxon>Spermatophyta</taxon>
        <taxon>Magnoliopsida</taxon>
        <taxon>eudicotyledons</taxon>
        <taxon>Gunneridae</taxon>
        <taxon>Pentapetalae</taxon>
        <taxon>rosids</taxon>
        <taxon>fabids</taxon>
        <taxon>Fabales</taxon>
        <taxon>Fabaceae</taxon>
        <taxon>Papilionoideae</taxon>
        <taxon>50 kb inversion clade</taxon>
        <taxon>genistoids sensu lato</taxon>
        <taxon>core genistoids</taxon>
        <taxon>Crotalarieae</taxon>
        <taxon>Crotalaria</taxon>
    </lineage>
</organism>
<name>A0AAN9FDS0_CROPI</name>
<keyword evidence="1" id="KW-1133">Transmembrane helix</keyword>
<dbReference type="SUPFAM" id="SSF52058">
    <property type="entry name" value="L domain-like"/>
    <property type="match status" value="1"/>
</dbReference>
<proteinExistence type="predicted"/>
<gene>
    <name evidence="2" type="ORF">RIF29_14645</name>
</gene>
<keyword evidence="3" id="KW-1185">Reference proteome</keyword>
<dbReference type="EMBL" id="JAYWIO010000003">
    <property type="protein sequence ID" value="KAK7273589.1"/>
    <property type="molecule type" value="Genomic_DNA"/>
</dbReference>